<dbReference type="InterPro" id="IPR002401">
    <property type="entry name" value="Cyt_P450_E_grp-I"/>
</dbReference>
<gene>
    <name evidence="12" type="ORF">OE88DRAFT_1656084</name>
</gene>
<dbReference type="PRINTS" id="PR00463">
    <property type="entry name" value="EP450I"/>
</dbReference>
<organism evidence="12 13">
    <name type="scientific">Heliocybe sulcata</name>
    <dbReference type="NCBI Taxonomy" id="5364"/>
    <lineage>
        <taxon>Eukaryota</taxon>
        <taxon>Fungi</taxon>
        <taxon>Dikarya</taxon>
        <taxon>Basidiomycota</taxon>
        <taxon>Agaricomycotina</taxon>
        <taxon>Agaricomycetes</taxon>
        <taxon>Gloeophyllales</taxon>
        <taxon>Gloeophyllaceae</taxon>
        <taxon>Heliocybe</taxon>
    </lineage>
</organism>
<sequence>MSLLGFFGVACLIILLIKSYFSKTATNTSGLPYPPGPKSLPVIGNLLDVPKSESWKTYGSWGKQYGELVHFTVFGQHYIVINSMRVAVDLLEKRSKTYSDRPEIPMLEVIGWDWNTGVMPYGAAWRQRRREIHQQFRTEKALQYHPTIMKEAHQFLNKLLLTPDKFASHIRHYPGAVIMSVVYDYEVASADDHFLNIAEEAISMLSVATFPGATLVNTFPWLQYLPSWLPGMGFKQHAERCRRLTAEMKGAPLQYVRDRIASGAPTRCVATEVLSRLSDPMGQTTPEAEEVIKDVVAIAYAAGADTTVSAITTGFLAMLLYPEAKKKAQQEIDTIVGSDRLPTLHDRASLPYVEAFVWEVLRWHPVLPLSVARAAYDNDIYEGKFIPKEATILMNTWAIHHDEGMYPEPEVFKPERFLGPDGSLKDEYPMTAFGIGRRICPGRHAADASLWVAVTLVLAAFDVRKRKDESGREIDVSDEFTDSLISHPVGFVCDIQPRNPRTESIIREAVMCRE</sequence>
<dbReference type="CDD" id="cd11065">
    <property type="entry name" value="CYP64-like"/>
    <property type="match status" value="1"/>
</dbReference>
<evidence type="ECO:0000256" key="8">
    <source>
        <dbReference type="ARBA" id="ARBA00023033"/>
    </source>
</evidence>
<keyword evidence="7 9" id="KW-0408">Iron</keyword>
<comment type="similarity">
    <text evidence="3 10">Belongs to the cytochrome P450 family.</text>
</comment>
<name>A0A5C3NJJ1_9AGAM</name>
<feature type="binding site" description="axial binding residue" evidence="9">
    <location>
        <position position="440"/>
    </location>
    <ligand>
        <name>heme</name>
        <dbReference type="ChEBI" id="CHEBI:30413"/>
    </ligand>
    <ligandPart>
        <name>Fe</name>
        <dbReference type="ChEBI" id="CHEBI:18248"/>
    </ligandPart>
</feature>
<dbReference type="GO" id="GO:0004497">
    <property type="term" value="F:monooxygenase activity"/>
    <property type="evidence" value="ECO:0007669"/>
    <property type="project" value="UniProtKB-KW"/>
</dbReference>
<evidence type="ECO:0000256" key="4">
    <source>
        <dbReference type="ARBA" id="ARBA00022617"/>
    </source>
</evidence>
<comment type="cofactor">
    <cofactor evidence="1 9">
        <name>heme</name>
        <dbReference type="ChEBI" id="CHEBI:30413"/>
    </cofactor>
</comment>
<protein>
    <submittedName>
        <fullName evidence="12">Cytochrome P450</fullName>
    </submittedName>
</protein>
<keyword evidence="6 10" id="KW-0560">Oxidoreductase</keyword>
<evidence type="ECO:0000256" key="10">
    <source>
        <dbReference type="RuleBase" id="RU000461"/>
    </source>
</evidence>
<evidence type="ECO:0000256" key="2">
    <source>
        <dbReference type="ARBA" id="ARBA00005179"/>
    </source>
</evidence>
<dbReference type="SUPFAM" id="SSF48264">
    <property type="entry name" value="Cytochrome P450"/>
    <property type="match status" value="1"/>
</dbReference>
<dbReference type="Gene3D" id="1.10.630.10">
    <property type="entry name" value="Cytochrome P450"/>
    <property type="match status" value="1"/>
</dbReference>
<keyword evidence="11" id="KW-0732">Signal</keyword>
<keyword evidence="4 9" id="KW-0349">Heme</keyword>
<evidence type="ECO:0000256" key="5">
    <source>
        <dbReference type="ARBA" id="ARBA00022723"/>
    </source>
</evidence>
<feature type="signal peptide" evidence="11">
    <location>
        <begin position="1"/>
        <end position="26"/>
    </location>
</feature>
<evidence type="ECO:0000256" key="1">
    <source>
        <dbReference type="ARBA" id="ARBA00001971"/>
    </source>
</evidence>
<dbReference type="GO" id="GO:0005506">
    <property type="term" value="F:iron ion binding"/>
    <property type="evidence" value="ECO:0007669"/>
    <property type="project" value="InterPro"/>
</dbReference>
<evidence type="ECO:0000313" key="12">
    <source>
        <dbReference type="EMBL" id="TFK53781.1"/>
    </source>
</evidence>
<dbReference type="STRING" id="5364.A0A5C3NJJ1"/>
<dbReference type="PRINTS" id="PR00385">
    <property type="entry name" value="P450"/>
</dbReference>
<feature type="chain" id="PRO_5022904951" evidence="11">
    <location>
        <begin position="27"/>
        <end position="514"/>
    </location>
</feature>
<dbReference type="InterPro" id="IPR036396">
    <property type="entry name" value="Cyt_P450_sf"/>
</dbReference>
<evidence type="ECO:0000256" key="9">
    <source>
        <dbReference type="PIRSR" id="PIRSR602401-1"/>
    </source>
</evidence>
<dbReference type="Proteomes" id="UP000305948">
    <property type="component" value="Unassembled WGS sequence"/>
</dbReference>
<evidence type="ECO:0000256" key="6">
    <source>
        <dbReference type="ARBA" id="ARBA00023002"/>
    </source>
</evidence>
<keyword evidence="8 10" id="KW-0503">Monooxygenase</keyword>
<dbReference type="OrthoDB" id="2789670at2759"/>
<dbReference type="AlphaFoldDB" id="A0A5C3NJJ1"/>
<dbReference type="PANTHER" id="PTHR46300:SF7">
    <property type="entry name" value="P450, PUTATIVE (EUROFUNG)-RELATED"/>
    <property type="match status" value="1"/>
</dbReference>
<dbReference type="InterPro" id="IPR017972">
    <property type="entry name" value="Cyt_P450_CS"/>
</dbReference>
<accession>A0A5C3NJJ1</accession>
<dbReference type="GO" id="GO:0016705">
    <property type="term" value="F:oxidoreductase activity, acting on paired donors, with incorporation or reduction of molecular oxygen"/>
    <property type="evidence" value="ECO:0007669"/>
    <property type="project" value="InterPro"/>
</dbReference>
<dbReference type="EMBL" id="ML213507">
    <property type="protein sequence ID" value="TFK53781.1"/>
    <property type="molecule type" value="Genomic_DNA"/>
</dbReference>
<evidence type="ECO:0000313" key="13">
    <source>
        <dbReference type="Proteomes" id="UP000305948"/>
    </source>
</evidence>
<evidence type="ECO:0000256" key="3">
    <source>
        <dbReference type="ARBA" id="ARBA00010617"/>
    </source>
</evidence>
<comment type="pathway">
    <text evidence="2">Secondary metabolite biosynthesis.</text>
</comment>
<reference evidence="12 13" key="1">
    <citation type="journal article" date="2019" name="Nat. Ecol. Evol.">
        <title>Megaphylogeny resolves global patterns of mushroom evolution.</title>
        <authorList>
            <person name="Varga T."/>
            <person name="Krizsan K."/>
            <person name="Foldi C."/>
            <person name="Dima B."/>
            <person name="Sanchez-Garcia M."/>
            <person name="Sanchez-Ramirez S."/>
            <person name="Szollosi G.J."/>
            <person name="Szarkandi J.G."/>
            <person name="Papp V."/>
            <person name="Albert L."/>
            <person name="Andreopoulos W."/>
            <person name="Angelini C."/>
            <person name="Antonin V."/>
            <person name="Barry K.W."/>
            <person name="Bougher N.L."/>
            <person name="Buchanan P."/>
            <person name="Buyck B."/>
            <person name="Bense V."/>
            <person name="Catcheside P."/>
            <person name="Chovatia M."/>
            <person name="Cooper J."/>
            <person name="Damon W."/>
            <person name="Desjardin D."/>
            <person name="Finy P."/>
            <person name="Geml J."/>
            <person name="Haridas S."/>
            <person name="Hughes K."/>
            <person name="Justo A."/>
            <person name="Karasinski D."/>
            <person name="Kautmanova I."/>
            <person name="Kiss B."/>
            <person name="Kocsube S."/>
            <person name="Kotiranta H."/>
            <person name="LaButti K.M."/>
            <person name="Lechner B.E."/>
            <person name="Liimatainen K."/>
            <person name="Lipzen A."/>
            <person name="Lukacs Z."/>
            <person name="Mihaltcheva S."/>
            <person name="Morgado L.N."/>
            <person name="Niskanen T."/>
            <person name="Noordeloos M.E."/>
            <person name="Ohm R.A."/>
            <person name="Ortiz-Santana B."/>
            <person name="Ovrebo C."/>
            <person name="Racz N."/>
            <person name="Riley R."/>
            <person name="Savchenko A."/>
            <person name="Shiryaev A."/>
            <person name="Soop K."/>
            <person name="Spirin V."/>
            <person name="Szebenyi C."/>
            <person name="Tomsovsky M."/>
            <person name="Tulloss R.E."/>
            <person name="Uehling J."/>
            <person name="Grigoriev I.V."/>
            <person name="Vagvolgyi C."/>
            <person name="Papp T."/>
            <person name="Martin F.M."/>
            <person name="Miettinen O."/>
            <person name="Hibbett D.S."/>
            <person name="Nagy L.G."/>
        </authorList>
    </citation>
    <scope>NUCLEOTIDE SEQUENCE [LARGE SCALE GENOMIC DNA]</scope>
    <source>
        <strain evidence="12 13">OMC1185</strain>
    </source>
</reference>
<dbReference type="PANTHER" id="PTHR46300">
    <property type="entry name" value="P450, PUTATIVE (EUROFUNG)-RELATED-RELATED"/>
    <property type="match status" value="1"/>
</dbReference>
<keyword evidence="13" id="KW-1185">Reference proteome</keyword>
<evidence type="ECO:0000256" key="11">
    <source>
        <dbReference type="SAM" id="SignalP"/>
    </source>
</evidence>
<dbReference type="InterPro" id="IPR001128">
    <property type="entry name" value="Cyt_P450"/>
</dbReference>
<dbReference type="PROSITE" id="PS00086">
    <property type="entry name" value="CYTOCHROME_P450"/>
    <property type="match status" value="1"/>
</dbReference>
<dbReference type="GO" id="GO:0020037">
    <property type="term" value="F:heme binding"/>
    <property type="evidence" value="ECO:0007669"/>
    <property type="project" value="InterPro"/>
</dbReference>
<evidence type="ECO:0000256" key="7">
    <source>
        <dbReference type="ARBA" id="ARBA00023004"/>
    </source>
</evidence>
<keyword evidence="5 9" id="KW-0479">Metal-binding</keyword>
<dbReference type="Pfam" id="PF00067">
    <property type="entry name" value="p450"/>
    <property type="match status" value="1"/>
</dbReference>
<proteinExistence type="inferred from homology"/>
<dbReference type="InterPro" id="IPR050364">
    <property type="entry name" value="Cytochrome_P450_fung"/>
</dbReference>